<keyword evidence="2" id="KW-0472">Membrane</keyword>
<dbReference type="Proteomes" id="UP000218811">
    <property type="component" value="Unassembled WGS sequence"/>
</dbReference>
<feature type="transmembrane region" description="Helical" evidence="2">
    <location>
        <begin position="16"/>
        <end position="37"/>
    </location>
</feature>
<feature type="transmembrane region" description="Helical" evidence="2">
    <location>
        <begin position="94"/>
        <end position="116"/>
    </location>
</feature>
<dbReference type="PANTHER" id="PTHR40465">
    <property type="entry name" value="CHROMOSOME 1, WHOLE GENOME SHOTGUN SEQUENCE"/>
    <property type="match status" value="1"/>
</dbReference>
<accession>A0A2H3J961</accession>
<name>A0A2H3J961_WOLCO</name>
<organism evidence="4 5">
    <name type="scientific">Wolfiporia cocos (strain MD-104)</name>
    <name type="common">Brown rot fungus</name>
    <dbReference type="NCBI Taxonomy" id="742152"/>
    <lineage>
        <taxon>Eukaryota</taxon>
        <taxon>Fungi</taxon>
        <taxon>Dikarya</taxon>
        <taxon>Basidiomycota</taxon>
        <taxon>Agaricomycotina</taxon>
        <taxon>Agaricomycetes</taxon>
        <taxon>Polyporales</taxon>
        <taxon>Phaeolaceae</taxon>
        <taxon>Wolfiporia</taxon>
    </lineage>
</organism>
<evidence type="ECO:0000313" key="5">
    <source>
        <dbReference type="Proteomes" id="UP000218811"/>
    </source>
</evidence>
<evidence type="ECO:0000259" key="3">
    <source>
        <dbReference type="Pfam" id="PF20152"/>
    </source>
</evidence>
<feature type="transmembrane region" description="Helical" evidence="2">
    <location>
        <begin position="123"/>
        <end position="145"/>
    </location>
</feature>
<dbReference type="OrthoDB" id="3270417at2759"/>
<evidence type="ECO:0000313" key="4">
    <source>
        <dbReference type="EMBL" id="PCH34188.1"/>
    </source>
</evidence>
<feature type="region of interest" description="Disordered" evidence="1">
    <location>
        <begin position="311"/>
        <end position="337"/>
    </location>
</feature>
<dbReference type="EMBL" id="KB467831">
    <property type="protein sequence ID" value="PCH34188.1"/>
    <property type="molecule type" value="Genomic_DNA"/>
</dbReference>
<reference evidence="4 5" key="1">
    <citation type="journal article" date="2012" name="Science">
        <title>The Paleozoic origin of enzymatic lignin decomposition reconstructed from 31 fungal genomes.</title>
        <authorList>
            <person name="Floudas D."/>
            <person name="Binder M."/>
            <person name="Riley R."/>
            <person name="Barry K."/>
            <person name="Blanchette R.A."/>
            <person name="Henrissat B."/>
            <person name="Martinez A.T."/>
            <person name="Otillar R."/>
            <person name="Spatafora J.W."/>
            <person name="Yadav J.S."/>
            <person name="Aerts A."/>
            <person name="Benoit I."/>
            <person name="Boyd A."/>
            <person name="Carlson A."/>
            <person name="Copeland A."/>
            <person name="Coutinho P.M."/>
            <person name="de Vries R.P."/>
            <person name="Ferreira P."/>
            <person name="Findley K."/>
            <person name="Foster B."/>
            <person name="Gaskell J."/>
            <person name="Glotzer D."/>
            <person name="Gorecki P."/>
            <person name="Heitman J."/>
            <person name="Hesse C."/>
            <person name="Hori C."/>
            <person name="Igarashi K."/>
            <person name="Jurgens J.A."/>
            <person name="Kallen N."/>
            <person name="Kersten P."/>
            <person name="Kohler A."/>
            <person name="Kuees U."/>
            <person name="Kumar T.K.A."/>
            <person name="Kuo A."/>
            <person name="LaButti K."/>
            <person name="Larrondo L.F."/>
            <person name="Lindquist E."/>
            <person name="Ling A."/>
            <person name="Lombard V."/>
            <person name="Lucas S."/>
            <person name="Lundell T."/>
            <person name="Martin R."/>
            <person name="McLaughlin D.J."/>
            <person name="Morgenstern I."/>
            <person name="Morin E."/>
            <person name="Murat C."/>
            <person name="Nagy L.G."/>
            <person name="Nolan M."/>
            <person name="Ohm R.A."/>
            <person name="Patyshakuliyeva A."/>
            <person name="Rokas A."/>
            <person name="Ruiz-Duenas F.J."/>
            <person name="Sabat G."/>
            <person name="Salamov A."/>
            <person name="Samejima M."/>
            <person name="Schmutz J."/>
            <person name="Slot J.C."/>
            <person name="St John F."/>
            <person name="Stenlid J."/>
            <person name="Sun H."/>
            <person name="Sun S."/>
            <person name="Syed K."/>
            <person name="Tsang A."/>
            <person name="Wiebenga A."/>
            <person name="Young D."/>
            <person name="Pisabarro A."/>
            <person name="Eastwood D.C."/>
            <person name="Martin F."/>
            <person name="Cullen D."/>
            <person name="Grigoriev I.V."/>
            <person name="Hibbett D.S."/>
        </authorList>
    </citation>
    <scope>NUCLEOTIDE SEQUENCE [LARGE SCALE GENOMIC DNA]</scope>
    <source>
        <strain evidence="4 5">MD-104</strain>
    </source>
</reference>
<proteinExistence type="predicted"/>
<evidence type="ECO:0000256" key="2">
    <source>
        <dbReference type="SAM" id="Phobius"/>
    </source>
</evidence>
<feature type="domain" description="DUF6534" evidence="3">
    <location>
        <begin position="171"/>
        <end position="260"/>
    </location>
</feature>
<keyword evidence="2" id="KW-1133">Transmembrane helix</keyword>
<dbReference type="Pfam" id="PF20152">
    <property type="entry name" value="DUF6534"/>
    <property type="match status" value="1"/>
</dbReference>
<feature type="compositionally biased region" description="Acidic residues" evidence="1">
    <location>
        <begin position="318"/>
        <end position="328"/>
    </location>
</feature>
<evidence type="ECO:0000256" key="1">
    <source>
        <dbReference type="SAM" id="MobiDB-lite"/>
    </source>
</evidence>
<feature type="transmembrane region" description="Helical" evidence="2">
    <location>
        <begin position="49"/>
        <end position="74"/>
    </location>
</feature>
<dbReference type="STRING" id="742152.A0A2H3J961"/>
<dbReference type="OMA" id="ATIQLCH"/>
<feature type="transmembrane region" description="Helical" evidence="2">
    <location>
        <begin position="234"/>
        <end position="255"/>
    </location>
</feature>
<gene>
    <name evidence="4" type="ORF">WOLCODRAFT_135557</name>
</gene>
<dbReference type="AlphaFoldDB" id="A0A2H3J961"/>
<keyword evidence="2" id="KW-0812">Transmembrane</keyword>
<protein>
    <recommendedName>
        <fullName evidence="3">DUF6534 domain-containing protein</fullName>
    </recommendedName>
</protein>
<feature type="transmembrane region" description="Helical" evidence="2">
    <location>
        <begin position="199"/>
        <end position="222"/>
    </location>
</feature>
<feature type="transmembrane region" description="Helical" evidence="2">
    <location>
        <begin position="165"/>
        <end position="187"/>
    </location>
</feature>
<dbReference type="InterPro" id="IPR045339">
    <property type="entry name" value="DUF6534"/>
</dbReference>
<keyword evidence="5" id="KW-1185">Reference proteome</keyword>
<sequence length="337" mass="38009">MAGQDLHLGDTLGCTFIGVLFALLLYGCSCAQTLYYYQEYPKDTLFVKSLVFILWLLDTSRTSLDVAFLWVWTVTSHGDVTGLARLPNTFTAEFFLASLTVFIVQCYFIHTIWTLLEERWFQIPLTFLMVILSAVSFVGGVVTVYRINLNTVATVAVVDATIPASIQTVTAFVADMYITLSLCCILWGQRTGFKRTETLLHTLTIYAIHRGIFTGLIQLAHFTTYISTIHTDTLYWMLWHIPGSKIYVNSLLAVLNVRHHLREAIYPDQTDFSVDAFPLDTVQTGNVTVQSRRSRGGSRANASHTHITFTRSVIRDDDREDPEPGPDEDLSRKLSSL</sequence>
<dbReference type="PANTHER" id="PTHR40465:SF1">
    <property type="entry name" value="DUF6534 DOMAIN-CONTAINING PROTEIN"/>
    <property type="match status" value="1"/>
</dbReference>